<dbReference type="EMBL" id="NKCK01000116">
    <property type="protein sequence ID" value="RSL98342.1"/>
    <property type="molecule type" value="Genomic_DNA"/>
</dbReference>
<comment type="caution">
    <text evidence="2">The sequence shown here is derived from an EMBL/GenBank/DDBJ whole genome shotgun (WGS) entry which is preliminary data.</text>
</comment>
<dbReference type="AlphaFoldDB" id="A0A428T8L3"/>
<evidence type="ECO:0000313" key="3">
    <source>
        <dbReference type="Proteomes" id="UP000287144"/>
    </source>
</evidence>
<feature type="region of interest" description="Disordered" evidence="1">
    <location>
        <begin position="167"/>
        <end position="193"/>
    </location>
</feature>
<accession>A0A428T8L3</accession>
<evidence type="ECO:0000313" key="2">
    <source>
        <dbReference type="EMBL" id="RSL98342.1"/>
    </source>
</evidence>
<sequence length="193" mass="22358">MKCVVARQSSDQPGSTTVDTLAAVEEHLKKWKCHVRSRSAKSKLQETKVKITHLLGNDKMPDDGSSRDKILLGSSPEELESLINSMQNLVEQVKWALPPDANVTSRRHERKLIVLQDDIRLQVKLANDLGFAIMRWPDSTPYQMAQALEARVKDWTEHEMEWCRFRDKNRNTGGEEEETEKTQKKKWKNKEVY</sequence>
<keyword evidence="3" id="KW-1185">Reference proteome</keyword>
<dbReference type="Proteomes" id="UP000287144">
    <property type="component" value="Unassembled WGS sequence"/>
</dbReference>
<protein>
    <submittedName>
        <fullName evidence="2">Uncharacterized protein</fullName>
    </submittedName>
</protein>
<feature type="compositionally biased region" description="Basic residues" evidence="1">
    <location>
        <begin position="183"/>
        <end position="193"/>
    </location>
</feature>
<reference evidence="2 3" key="1">
    <citation type="submission" date="2017-06" db="EMBL/GenBank/DDBJ databases">
        <title>Comparative genomic analysis of Ambrosia Fusariam Clade fungi.</title>
        <authorList>
            <person name="Stajich J.E."/>
            <person name="Carrillo J."/>
            <person name="Kijimoto T."/>
            <person name="Eskalen A."/>
            <person name="O'Donnell K."/>
            <person name="Kasson M."/>
        </authorList>
    </citation>
    <scope>NUCLEOTIDE SEQUENCE [LARGE SCALE GENOMIC DNA]</scope>
    <source>
        <strain evidence="2 3">NRRL62579</strain>
    </source>
</reference>
<organism evidence="2 3">
    <name type="scientific">Fusarium oligoseptatum</name>
    <dbReference type="NCBI Taxonomy" id="2604345"/>
    <lineage>
        <taxon>Eukaryota</taxon>
        <taxon>Fungi</taxon>
        <taxon>Dikarya</taxon>
        <taxon>Ascomycota</taxon>
        <taxon>Pezizomycotina</taxon>
        <taxon>Sordariomycetes</taxon>
        <taxon>Hypocreomycetidae</taxon>
        <taxon>Hypocreales</taxon>
        <taxon>Nectriaceae</taxon>
        <taxon>Fusarium</taxon>
        <taxon>Fusarium solani species complex</taxon>
    </lineage>
</organism>
<proteinExistence type="predicted"/>
<gene>
    <name evidence="2" type="ORF">CEP52_010380</name>
</gene>
<name>A0A428T8L3_9HYPO</name>
<evidence type="ECO:0000256" key="1">
    <source>
        <dbReference type="SAM" id="MobiDB-lite"/>
    </source>
</evidence>